<dbReference type="Gene3D" id="3.40.50.1240">
    <property type="entry name" value="Phosphoglycerate mutase-like"/>
    <property type="match status" value="1"/>
</dbReference>
<dbReference type="EMBL" id="JAFEMC010000002">
    <property type="protein sequence ID" value="MBM6576548.1"/>
    <property type="molecule type" value="Genomic_DNA"/>
</dbReference>
<dbReference type="Proteomes" id="UP000763641">
    <property type="component" value="Unassembled WGS sequence"/>
</dbReference>
<reference evidence="1 2" key="1">
    <citation type="submission" date="2020-12" db="EMBL/GenBank/DDBJ databases">
        <title>Sphingomonas sp.</title>
        <authorList>
            <person name="Kim M.K."/>
        </authorList>
    </citation>
    <scope>NUCLEOTIDE SEQUENCE [LARGE SCALE GENOMIC DNA]</scope>
    <source>
        <strain evidence="1 2">BT552</strain>
    </source>
</reference>
<accession>A0ABS2D6J1</accession>
<evidence type="ECO:0000313" key="1">
    <source>
        <dbReference type="EMBL" id="MBM6576548.1"/>
    </source>
</evidence>
<dbReference type="InterPro" id="IPR013078">
    <property type="entry name" value="His_Pase_superF_clade-1"/>
</dbReference>
<dbReference type="InterPro" id="IPR029033">
    <property type="entry name" value="His_PPase_superfam"/>
</dbReference>
<dbReference type="RefSeq" id="WP_204198656.1">
    <property type="nucleotide sequence ID" value="NZ_JAFEMC010000002.1"/>
</dbReference>
<keyword evidence="2" id="KW-1185">Reference proteome</keyword>
<dbReference type="Pfam" id="PF00300">
    <property type="entry name" value="His_Phos_1"/>
    <property type="match status" value="1"/>
</dbReference>
<organism evidence="1 2">
    <name type="scientific">Sphingomonas longa</name>
    <dbReference type="NCBI Taxonomy" id="2778730"/>
    <lineage>
        <taxon>Bacteria</taxon>
        <taxon>Pseudomonadati</taxon>
        <taxon>Pseudomonadota</taxon>
        <taxon>Alphaproteobacteria</taxon>
        <taxon>Sphingomonadales</taxon>
        <taxon>Sphingomonadaceae</taxon>
        <taxon>Sphingomonas</taxon>
    </lineage>
</organism>
<evidence type="ECO:0000313" key="2">
    <source>
        <dbReference type="Proteomes" id="UP000763641"/>
    </source>
</evidence>
<sequence>MILLVRHTAVALAWRGRCYGRSDIGLSRAGAAEARRLMRELAAWRPDHIVHSGLRRAGILAEGIGKAAGVATIADPHWAERDFGSWEGRGWTAIYRDTGDAMDGMIDAPDSFRPGGGETTSELADRACAAAAALPAGRTIVVTHGGPIAALRGTAAGLPPREWLALVPQPGQVVAFDVNTLCRRP</sequence>
<protein>
    <submittedName>
        <fullName evidence="1">Histidine phosphatase family protein</fullName>
    </submittedName>
</protein>
<comment type="caution">
    <text evidence="1">The sequence shown here is derived from an EMBL/GenBank/DDBJ whole genome shotgun (WGS) entry which is preliminary data.</text>
</comment>
<dbReference type="SMART" id="SM00855">
    <property type="entry name" value="PGAM"/>
    <property type="match status" value="1"/>
</dbReference>
<gene>
    <name evidence="1" type="ORF">ILT43_09195</name>
</gene>
<dbReference type="SUPFAM" id="SSF53254">
    <property type="entry name" value="Phosphoglycerate mutase-like"/>
    <property type="match status" value="1"/>
</dbReference>
<proteinExistence type="predicted"/>
<name>A0ABS2D6J1_9SPHN</name>